<proteinExistence type="inferred from homology"/>
<sequence length="130" mass="14319">SLEASIFSRKVSRSSNGRTPQKYVKTRACDKCVKGDIDETGSGVKFAVGALKFYKREISPLIPMSCRYVPTCSEYAMEAYSKYGVVKGSILTVSRLARCNPLGGRGYDPPVWFGEKKPTIEDVLGEDPPE</sequence>
<dbReference type="HAMAP" id="MF_00386">
    <property type="entry name" value="UPF0161_YidD"/>
    <property type="match status" value="1"/>
</dbReference>
<name>A0AAE0GFB9_9CHLO</name>
<feature type="non-terminal residue" evidence="1">
    <location>
        <position position="1"/>
    </location>
</feature>
<gene>
    <name evidence="1" type="ORF">CYMTET_14797</name>
</gene>
<evidence type="ECO:0000313" key="1">
    <source>
        <dbReference type="EMBL" id="KAK3277169.1"/>
    </source>
</evidence>
<dbReference type="PANTHER" id="PTHR33383">
    <property type="entry name" value="MEMBRANE PROTEIN INSERTION EFFICIENCY FACTOR-RELATED"/>
    <property type="match status" value="1"/>
</dbReference>
<dbReference type="Pfam" id="PF01809">
    <property type="entry name" value="YidD"/>
    <property type="match status" value="1"/>
</dbReference>
<dbReference type="SMART" id="SM01234">
    <property type="entry name" value="Haemolytic"/>
    <property type="match status" value="1"/>
</dbReference>
<reference evidence="1 2" key="1">
    <citation type="journal article" date="2015" name="Genome Biol. Evol.">
        <title>Comparative Genomics of a Bacterivorous Green Alga Reveals Evolutionary Causalities and Consequences of Phago-Mixotrophic Mode of Nutrition.</title>
        <authorList>
            <person name="Burns J.A."/>
            <person name="Paasch A."/>
            <person name="Narechania A."/>
            <person name="Kim E."/>
        </authorList>
    </citation>
    <scope>NUCLEOTIDE SEQUENCE [LARGE SCALE GENOMIC DNA]</scope>
    <source>
        <strain evidence="1 2">PLY_AMNH</strain>
    </source>
</reference>
<dbReference type="EMBL" id="LGRX02006224">
    <property type="protein sequence ID" value="KAK3277169.1"/>
    <property type="molecule type" value="Genomic_DNA"/>
</dbReference>
<dbReference type="PANTHER" id="PTHR33383:SF1">
    <property type="entry name" value="MEMBRANE PROTEIN INSERTION EFFICIENCY FACTOR-RELATED"/>
    <property type="match status" value="1"/>
</dbReference>
<dbReference type="AlphaFoldDB" id="A0AAE0GFB9"/>
<dbReference type="Proteomes" id="UP001190700">
    <property type="component" value="Unassembled WGS sequence"/>
</dbReference>
<accession>A0AAE0GFB9</accession>
<evidence type="ECO:0008006" key="3">
    <source>
        <dbReference type="Google" id="ProtNLM"/>
    </source>
</evidence>
<keyword evidence="2" id="KW-1185">Reference proteome</keyword>
<evidence type="ECO:0000313" key="2">
    <source>
        <dbReference type="Proteomes" id="UP001190700"/>
    </source>
</evidence>
<organism evidence="1 2">
    <name type="scientific">Cymbomonas tetramitiformis</name>
    <dbReference type="NCBI Taxonomy" id="36881"/>
    <lineage>
        <taxon>Eukaryota</taxon>
        <taxon>Viridiplantae</taxon>
        <taxon>Chlorophyta</taxon>
        <taxon>Pyramimonadophyceae</taxon>
        <taxon>Pyramimonadales</taxon>
        <taxon>Pyramimonadaceae</taxon>
        <taxon>Cymbomonas</taxon>
    </lineage>
</organism>
<dbReference type="InterPro" id="IPR002696">
    <property type="entry name" value="Membr_insert_effic_factor_YidD"/>
</dbReference>
<dbReference type="NCBIfam" id="TIGR00278">
    <property type="entry name" value="membrane protein insertion efficiency factor YidD"/>
    <property type="match status" value="1"/>
</dbReference>
<protein>
    <recommendedName>
        <fullName evidence="3">Membrane protein insertion efficiency factor YidD</fullName>
    </recommendedName>
</protein>
<comment type="caution">
    <text evidence="1">The sequence shown here is derived from an EMBL/GenBank/DDBJ whole genome shotgun (WGS) entry which is preliminary data.</text>
</comment>